<dbReference type="PROSITE" id="PS51803">
    <property type="entry name" value="ZF_C2HC_RNF"/>
    <property type="match status" value="1"/>
</dbReference>
<sequence>MAEAATSSPDQTENYLCPVCQEILQTPVRTQYCQHVFCRKCFLMAMKSGGAYCPLCRGPVCKRERSTPDRASDIDFEMRRLSGGCMYCRKQVKLYYMKLHYKSCRKYQEEYGISPKNQTIQISPANRTDRCNLQVPTVLRRELEPTELAGPLQQNALL</sequence>
<evidence type="ECO:0000256" key="7">
    <source>
        <dbReference type="ARBA" id="ARBA00022687"/>
    </source>
</evidence>
<dbReference type="Gene3D" id="3.30.40.10">
    <property type="entry name" value="Zinc/RING finger domain, C3HC4 (zinc finger)"/>
    <property type="match status" value="1"/>
</dbReference>
<organism evidence="22 23">
    <name type="scientific">Hymenochirus boettgeri</name>
    <name type="common">Congo dwarf clawed frog</name>
    <dbReference type="NCBI Taxonomy" id="247094"/>
    <lineage>
        <taxon>Eukaryota</taxon>
        <taxon>Metazoa</taxon>
        <taxon>Chordata</taxon>
        <taxon>Craniata</taxon>
        <taxon>Vertebrata</taxon>
        <taxon>Euteleostomi</taxon>
        <taxon>Amphibia</taxon>
        <taxon>Batrachia</taxon>
        <taxon>Anura</taxon>
        <taxon>Pipoidea</taxon>
        <taxon>Pipidae</taxon>
        <taxon>Pipinae</taxon>
        <taxon>Hymenochirus</taxon>
    </lineage>
</organism>
<dbReference type="Pfam" id="PF18574">
    <property type="entry name" value="zf_C2HC_14"/>
    <property type="match status" value="1"/>
</dbReference>
<accession>A0A8T2JET9</accession>
<dbReference type="PROSITE" id="PS50089">
    <property type="entry name" value="ZF_RING_2"/>
    <property type="match status" value="1"/>
</dbReference>
<reference evidence="22" key="1">
    <citation type="thesis" date="2020" institute="ProQuest LLC" country="789 East Eisenhower Parkway, Ann Arbor, MI, USA">
        <title>Comparative Genomics and Chromosome Evolution.</title>
        <authorList>
            <person name="Mudd A.B."/>
        </authorList>
    </citation>
    <scope>NUCLEOTIDE SEQUENCE</scope>
    <source>
        <strain evidence="22">Female2</strain>
        <tissue evidence="22">Blood</tissue>
    </source>
</reference>
<keyword evidence="8" id="KW-0479">Metal-binding</keyword>
<dbReference type="InterPro" id="IPR034734">
    <property type="entry name" value="ZF_C2HC_RNF"/>
</dbReference>
<evidence type="ECO:0000313" key="22">
    <source>
        <dbReference type="EMBL" id="KAG8442097.1"/>
    </source>
</evidence>
<evidence type="ECO:0000313" key="23">
    <source>
        <dbReference type="Proteomes" id="UP000812440"/>
    </source>
</evidence>
<keyword evidence="11" id="KW-0833">Ubl conjugation pathway</keyword>
<evidence type="ECO:0000256" key="9">
    <source>
        <dbReference type="ARBA" id="ARBA00022763"/>
    </source>
</evidence>
<dbReference type="GO" id="GO:0000724">
    <property type="term" value="P:double-strand break repair via homologous recombination"/>
    <property type="evidence" value="ECO:0007669"/>
    <property type="project" value="TreeGrafter"/>
</dbReference>
<evidence type="ECO:0000256" key="15">
    <source>
        <dbReference type="ARBA" id="ARBA00023204"/>
    </source>
</evidence>
<evidence type="ECO:0000256" key="17">
    <source>
        <dbReference type="ARBA" id="ARBA00041476"/>
    </source>
</evidence>
<keyword evidence="15" id="KW-0234">DNA repair</keyword>
<evidence type="ECO:0000256" key="4">
    <source>
        <dbReference type="ARBA" id="ARBA00012483"/>
    </source>
</evidence>
<keyword evidence="13" id="KW-0832">Ubl conjugation</keyword>
<evidence type="ECO:0000256" key="19">
    <source>
        <dbReference type="PROSITE-ProRule" id="PRU00175"/>
    </source>
</evidence>
<keyword evidence="10 19" id="KW-0863">Zinc-finger</keyword>
<dbReference type="FunFam" id="3.30.40.10:FF:000267">
    <property type="entry name" value="E3 ubiquitin-protein ligase RNF138 isoform X1"/>
    <property type="match status" value="1"/>
</dbReference>
<dbReference type="GO" id="GO:0003697">
    <property type="term" value="F:single-stranded DNA binding"/>
    <property type="evidence" value="ECO:0007669"/>
    <property type="project" value="TreeGrafter"/>
</dbReference>
<protein>
    <recommendedName>
        <fullName evidence="16">E3 ubiquitin-protein ligase RNF138</fullName>
        <ecNumber evidence="4">2.3.2.27</ecNumber>
    </recommendedName>
    <alternativeName>
        <fullName evidence="18">RING finger protein 138</fullName>
    </alternativeName>
    <alternativeName>
        <fullName evidence="17">RING-type E3 ubiquitin transferase RNF138</fullName>
    </alternativeName>
</protein>
<evidence type="ECO:0000256" key="11">
    <source>
        <dbReference type="ARBA" id="ARBA00022786"/>
    </source>
</evidence>
<dbReference type="GO" id="GO:0010792">
    <property type="term" value="P:DNA double-strand break processing involved in repair via single-strand annealing"/>
    <property type="evidence" value="ECO:0007669"/>
    <property type="project" value="TreeGrafter"/>
</dbReference>
<evidence type="ECO:0000256" key="10">
    <source>
        <dbReference type="ARBA" id="ARBA00022771"/>
    </source>
</evidence>
<dbReference type="InterPro" id="IPR013083">
    <property type="entry name" value="Znf_RING/FYVE/PHD"/>
</dbReference>
<evidence type="ECO:0000256" key="3">
    <source>
        <dbReference type="ARBA" id="ARBA00004906"/>
    </source>
</evidence>
<keyword evidence="9" id="KW-0227">DNA damage</keyword>
<evidence type="ECO:0000256" key="12">
    <source>
        <dbReference type="ARBA" id="ARBA00022833"/>
    </source>
</evidence>
<evidence type="ECO:0000256" key="2">
    <source>
        <dbReference type="ARBA" id="ARBA00004286"/>
    </source>
</evidence>
<evidence type="ECO:0000256" key="8">
    <source>
        <dbReference type="ARBA" id="ARBA00022723"/>
    </source>
</evidence>
<dbReference type="SMART" id="SM00184">
    <property type="entry name" value="RING"/>
    <property type="match status" value="1"/>
</dbReference>
<dbReference type="GO" id="GO:0016055">
    <property type="term" value="P:Wnt signaling pathway"/>
    <property type="evidence" value="ECO:0007669"/>
    <property type="project" value="UniProtKB-KW"/>
</dbReference>
<feature type="domain" description="C2HC RNF-type" evidence="21">
    <location>
        <begin position="85"/>
        <end position="104"/>
    </location>
</feature>
<evidence type="ECO:0000259" key="21">
    <source>
        <dbReference type="PROSITE" id="PS51803"/>
    </source>
</evidence>
<dbReference type="PANTHER" id="PTHR46968">
    <property type="entry name" value="E3 UBIQUITIN-PROTEIN LIGASE RNF138"/>
    <property type="match status" value="1"/>
</dbReference>
<keyword evidence="23" id="KW-1185">Reference proteome</keyword>
<keyword evidence="6" id="KW-0808">Transferase</keyword>
<evidence type="ECO:0000256" key="13">
    <source>
        <dbReference type="ARBA" id="ARBA00022843"/>
    </source>
</evidence>
<dbReference type="OrthoDB" id="7873042at2759"/>
<evidence type="ECO:0000256" key="14">
    <source>
        <dbReference type="ARBA" id="ARBA00023125"/>
    </source>
</evidence>
<dbReference type="GO" id="GO:0035861">
    <property type="term" value="C:site of double-strand break"/>
    <property type="evidence" value="ECO:0007669"/>
    <property type="project" value="TreeGrafter"/>
</dbReference>
<dbReference type="Proteomes" id="UP000812440">
    <property type="component" value="Chromosome 6"/>
</dbReference>
<evidence type="ECO:0000256" key="18">
    <source>
        <dbReference type="ARBA" id="ARBA00041652"/>
    </source>
</evidence>
<dbReference type="EMBL" id="JAACNH010000005">
    <property type="protein sequence ID" value="KAG8442097.1"/>
    <property type="molecule type" value="Genomic_DNA"/>
</dbReference>
<name>A0A8T2JET9_9PIPI</name>
<comment type="caution">
    <text evidence="22">The sequence shown here is derived from an EMBL/GenBank/DDBJ whole genome shotgun (WGS) entry which is preliminary data.</text>
</comment>
<dbReference type="CDD" id="cd16544">
    <property type="entry name" value="RING-HC_RNF138"/>
    <property type="match status" value="1"/>
</dbReference>
<evidence type="ECO:0000256" key="16">
    <source>
        <dbReference type="ARBA" id="ARBA00039332"/>
    </source>
</evidence>
<dbReference type="EC" id="2.3.2.27" evidence="4"/>
<dbReference type="GO" id="GO:0005634">
    <property type="term" value="C:nucleus"/>
    <property type="evidence" value="ECO:0007669"/>
    <property type="project" value="TreeGrafter"/>
</dbReference>
<proteinExistence type="predicted"/>
<dbReference type="InterPro" id="IPR052498">
    <property type="entry name" value="E3_ubiq-protein_ligase_RNF138"/>
</dbReference>
<keyword evidence="12" id="KW-0862">Zinc</keyword>
<dbReference type="InterPro" id="IPR001841">
    <property type="entry name" value="Znf_RING"/>
</dbReference>
<gene>
    <name evidence="22" type="ORF">GDO86_011044</name>
</gene>
<keyword evidence="7" id="KW-0879">Wnt signaling pathway</keyword>
<feature type="domain" description="RING-type" evidence="20">
    <location>
        <begin position="17"/>
        <end position="57"/>
    </location>
</feature>
<dbReference type="GO" id="GO:0008270">
    <property type="term" value="F:zinc ion binding"/>
    <property type="evidence" value="ECO:0007669"/>
    <property type="project" value="UniProtKB-KW"/>
</dbReference>
<evidence type="ECO:0000259" key="20">
    <source>
        <dbReference type="PROSITE" id="PS50089"/>
    </source>
</evidence>
<evidence type="ECO:0000256" key="5">
    <source>
        <dbReference type="ARBA" id="ARBA00022454"/>
    </source>
</evidence>
<comment type="pathway">
    <text evidence="3">Protein modification; protein ubiquitination.</text>
</comment>
<evidence type="ECO:0000256" key="1">
    <source>
        <dbReference type="ARBA" id="ARBA00000900"/>
    </source>
</evidence>
<dbReference type="PANTHER" id="PTHR46968:SF2">
    <property type="entry name" value="E3 UBIQUITIN-PROTEIN LIGASE RNF138"/>
    <property type="match status" value="1"/>
</dbReference>
<keyword evidence="14" id="KW-0238">DNA-binding</keyword>
<keyword evidence="5" id="KW-0158">Chromosome</keyword>
<dbReference type="SUPFAM" id="SSF57850">
    <property type="entry name" value="RING/U-box"/>
    <property type="match status" value="1"/>
</dbReference>
<dbReference type="Pfam" id="PF13923">
    <property type="entry name" value="zf-C3HC4_2"/>
    <property type="match status" value="1"/>
</dbReference>
<evidence type="ECO:0000256" key="6">
    <source>
        <dbReference type="ARBA" id="ARBA00022679"/>
    </source>
</evidence>
<comment type="catalytic activity">
    <reaction evidence="1">
        <text>S-ubiquitinyl-[E2 ubiquitin-conjugating enzyme]-L-cysteine + [acceptor protein]-L-lysine = [E2 ubiquitin-conjugating enzyme]-L-cysteine + N(6)-ubiquitinyl-[acceptor protein]-L-lysine.</text>
        <dbReference type="EC" id="2.3.2.27"/>
    </reaction>
</comment>
<dbReference type="GO" id="GO:0061630">
    <property type="term" value="F:ubiquitin protein ligase activity"/>
    <property type="evidence" value="ECO:0007669"/>
    <property type="project" value="UniProtKB-EC"/>
</dbReference>
<dbReference type="AlphaFoldDB" id="A0A8T2JET9"/>
<comment type="subcellular location">
    <subcellularLocation>
        <location evidence="2">Chromosome</location>
    </subcellularLocation>
</comment>